<name>A0A5C3LSI2_9AGAR</name>
<gene>
    <name evidence="2" type="ORF">BDQ12DRAFT_693647</name>
</gene>
<accession>A0A5C3LSI2</accession>
<keyword evidence="1" id="KW-0472">Membrane</keyword>
<keyword evidence="1" id="KW-1133">Transmembrane helix</keyword>
<proteinExistence type="predicted"/>
<dbReference type="EMBL" id="ML213714">
    <property type="protein sequence ID" value="TFK31731.1"/>
    <property type="molecule type" value="Genomic_DNA"/>
</dbReference>
<protein>
    <submittedName>
        <fullName evidence="2">Uncharacterized protein</fullName>
    </submittedName>
</protein>
<feature type="transmembrane region" description="Helical" evidence="1">
    <location>
        <begin position="52"/>
        <end position="70"/>
    </location>
</feature>
<keyword evidence="1" id="KW-0812">Transmembrane</keyword>
<evidence type="ECO:0000256" key="1">
    <source>
        <dbReference type="SAM" id="Phobius"/>
    </source>
</evidence>
<evidence type="ECO:0000313" key="2">
    <source>
        <dbReference type="EMBL" id="TFK31731.1"/>
    </source>
</evidence>
<evidence type="ECO:0000313" key="3">
    <source>
        <dbReference type="Proteomes" id="UP000308652"/>
    </source>
</evidence>
<sequence>MQTSDFSDSPPPPQDQKHRQYYGFLLPNDDATTWHKTYCQNMGLTCIFPTQYILISFLSSTVYLLLWVIWEKRLTVDYTMNLSIRLTASTSRKRVYALDL</sequence>
<keyword evidence="3" id="KW-1185">Reference proteome</keyword>
<reference evidence="2 3" key="1">
    <citation type="journal article" date="2019" name="Nat. Ecol. Evol.">
        <title>Megaphylogeny resolves global patterns of mushroom evolution.</title>
        <authorList>
            <person name="Varga T."/>
            <person name="Krizsan K."/>
            <person name="Foldi C."/>
            <person name="Dima B."/>
            <person name="Sanchez-Garcia M."/>
            <person name="Sanchez-Ramirez S."/>
            <person name="Szollosi G.J."/>
            <person name="Szarkandi J.G."/>
            <person name="Papp V."/>
            <person name="Albert L."/>
            <person name="Andreopoulos W."/>
            <person name="Angelini C."/>
            <person name="Antonin V."/>
            <person name="Barry K.W."/>
            <person name="Bougher N.L."/>
            <person name="Buchanan P."/>
            <person name="Buyck B."/>
            <person name="Bense V."/>
            <person name="Catcheside P."/>
            <person name="Chovatia M."/>
            <person name="Cooper J."/>
            <person name="Damon W."/>
            <person name="Desjardin D."/>
            <person name="Finy P."/>
            <person name="Geml J."/>
            <person name="Haridas S."/>
            <person name="Hughes K."/>
            <person name="Justo A."/>
            <person name="Karasinski D."/>
            <person name="Kautmanova I."/>
            <person name="Kiss B."/>
            <person name="Kocsube S."/>
            <person name="Kotiranta H."/>
            <person name="LaButti K.M."/>
            <person name="Lechner B.E."/>
            <person name="Liimatainen K."/>
            <person name="Lipzen A."/>
            <person name="Lukacs Z."/>
            <person name="Mihaltcheva S."/>
            <person name="Morgado L.N."/>
            <person name="Niskanen T."/>
            <person name="Noordeloos M.E."/>
            <person name="Ohm R.A."/>
            <person name="Ortiz-Santana B."/>
            <person name="Ovrebo C."/>
            <person name="Racz N."/>
            <person name="Riley R."/>
            <person name="Savchenko A."/>
            <person name="Shiryaev A."/>
            <person name="Soop K."/>
            <person name="Spirin V."/>
            <person name="Szebenyi C."/>
            <person name="Tomsovsky M."/>
            <person name="Tulloss R.E."/>
            <person name="Uehling J."/>
            <person name="Grigoriev I.V."/>
            <person name="Vagvolgyi C."/>
            <person name="Papp T."/>
            <person name="Martin F.M."/>
            <person name="Miettinen O."/>
            <person name="Hibbett D.S."/>
            <person name="Nagy L.G."/>
        </authorList>
    </citation>
    <scope>NUCLEOTIDE SEQUENCE [LARGE SCALE GENOMIC DNA]</scope>
    <source>
        <strain evidence="2 3">CBS 166.37</strain>
    </source>
</reference>
<organism evidence="2 3">
    <name type="scientific">Crucibulum laeve</name>
    <dbReference type="NCBI Taxonomy" id="68775"/>
    <lineage>
        <taxon>Eukaryota</taxon>
        <taxon>Fungi</taxon>
        <taxon>Dikarya</taxon>
        <taxon>Basidiomycota</taxon>
        <taxon>Agaricomycotina</taxon>
        <taxon>Agaricomycetes</taxon>
        <taxon>Agaricomycetidae</taxon>
        <taxon>Agaricales</taxon>
        <taxon>Agaricineae</taxon>
        <taxon>Nidulariaceae</taxon>
        <taxon>Crucibulum</taxon>
    </lineage>
</organism>
<dbReference type="AlphaFoldDB" id="A0A5C3LSI2"/>
<dbReference type="Proteomes" id="UP000308652">
    <property type="component" value="Unassembled WGS sequence"/>
</dbReference>